<dbReference type="AlphaFoldDB" id="A0A328CXI1"/>
<name>A0A328CXI1_9ASTE</name>
<comment type="caution">
    <text evidence="1">The sequence shown here is derived from an EMBL/GenBank/DDBJ whole genome shotgun (WGS) entry which is preliminary data.</text>
</comment>
<keyword evidence="2" id="KW-1185">Reference proteome</keyword>
<evidence type="ECO:0000313" key="1">
    <source>
        <dbReference type="EMBL" id="RAL37118.1"/>
    </source>
</evidence>
<protein>
    <submittedName>
        <fullName evidence="1">Uncharacterized protein</fullName>
    </submittedName>
</protein>
<accession>A0A328CXI1</accession>
<gene>
    <name evidence="1" type="ORF">DM860_004040</name>
</gene>
<organism evidence="1 2">
    <name type="scientific">Cuscuta australis</name>
    <dbReference type="NCBI Taxonomy" id="267555"/>
    <lineage>
        <taxon>Eukaryota</taxon>
        <taxon>Viridiplantae</taxon>
        <taxon>Streptophyta</taxon>
        <taxon>Embryophyta</taxon>
        <taxon>Tracheophyta</taxon>
        <taxon>Spermatophyta</taxon>
        <taxon>Magnoliopsida</taxon>
        <taxon>eudicotyledons</taxon>
        <taxon>Gunneridae</taxon>
        <taxon>Pentapetalae</taxon>
        <taxon>asterids</taxon>
        <taxon>lamiids</taxon>
        <taxon>Solanales</taxon>
        <taxon>Convolvulaceae</taxon>
        <taxon>Cuscuteae</taxon>
        <taxon>Cuscuta</taxon>
        <taxon>Cuscuta subgen. Grammica</taxon>
        <taxon>Cuscuta sect. Cleistogrammica</taxon>
    </lineage>
</organism>
<reference evidence="1 2" key="1">
    <citation type="submission" date="2018-06" db="EMBL/GenBank/DDBJ databases">
        <title>The Genome of Cuscuta australis (Dodder) Provides Insight into the Evolution of Plant Parasitism.</title>
        <authorList>
            <person name="Liu H."/>
        </authorList>
    </citation>
    <scope>NUCLEOTIDE SEQUENCE [LARGE SCALE GENOMIC DNA]</scope>
    <source>
        <strain evidence="2">cv. Yunnan</strain>
        <tissue evidence="1">Vines</tissue>
    </source>
</reference>
<evidence type="ECO:0000313" key="2">
    <source>
        <dbReference type="Proteomes" id="UP000249390"/>
    </source>
</evidence>
<sequence>MAVGVNSNAGITHNERTLISFRFSQDPAAKLSDMAYLHPSSSSSDKAFTAKQWRQSIQALASFQIEAGVGL</sequence>
<dbReference type="EMBL" id="NQVE01000217">
    <property type="protein sequence ID" value="RAL37118.1"/>
    <property type="molecule type" value="Genomic_DNA"/>
</dbReference>
<proteinExistence type="predicted"/>
<dbReference type="Proteomes" id="UP000249390">
    <property type="component" value="Unassembled WGS sequence"/>
</dbReference>